<dbReference type="EMBL" id="CABPRJ010002369">
    <property type="protein sequence ID" value="VVC43373.1"/>
    <property type="molecule type" value="Genomic_DNA"/>
</dbReference>
<sequence length="73" mass="8238">MDIRNFFKKPKLDDSLNGSLDKTKSLTVETNSTSAVDITDLSKGGSFTEQVENVYDKEVDYYKNDIGHYLAQV</sequence>
<dbReference type="OrthoDB" id="10023262at2759"/>
<keyword evidence="2" id="KW-1185">Reference proteome</keyword>
<protein>
    <submittedName>
        <fullName evidence="1">Uncharacterized protein</fullName>
    </submittedName>
</protein>
<organism evidence="1 2">
    <name type="scientific">Cinara cedri</name>
    <dbReference type="NCBI Taxonomy" id="506608"/>
    <lineage>
        <taxon>Eukaryota</taxon>
        <taxon>Metazoa</taxon>
        <taxon>Ecdysozoa</taxon>
        <taxon>Arthropoda</taxon>
        <taxon>Hexapoda</taxon>
        <taxon>Insecta</taxon>
        <taxon>Pterygota</taxon>
        <taxon>Neoptera</taxon>
        <taxon>Paraneoptera</taxon>
        <taxon>Hemiptera</taxon>
        <taxon>Sternorrhyncha</taxon>
        <taxon>Aphidomorpha</taxon>
        <taxon>Aphidoidea</taxon>
        <taxon>Aphididae</taxon>
        <taxon>Lachninae</taxon>
        <taxon>Cinara</taxon>
    </lineage>
</organism>
<name>A0A5E4NI51_9HEMI</name>
<dbReference type="AlphaFoldDB" id="A0A5E4NI51"/>
<evidence type="ECO:0000313" key="2">
    <source>
        <dbReference type="Proteomes" id="UP000325440"/>
    </source>
</evidence>
<reference evidence="1 2" key="1">
    <citation type="submission" date="2019-08" db="EMBL/GenBank/DDBJ databases">
        <authorList>
            <person name="Alioto T."/>
            <person name="Alioto T."/>
            <person name="Gomez Garrido J."/>
        </authorList>
    </citation>
    <scope>NUCLEOTIDE SEQUENCE [LARGE SCALE GENOMIC DNA]</scope>
</reference>
<accession>A0A5E4NI51</accession>
<gene>
    <name evidence="1" type="ORF">CINCED_3A008447</name>
</gene>
<evidence type="ECO:0000313" key="1">
    <source>
        <dbReference type="EMBL" id="VVC43373.1"/>
    </source>
</evidence>
<dbReference type="Proteomes" id="UP000325440">
    <property type="component" value="Unassembled WGS sequence"/>
</dbReference>
<proteinExistence type="predicted"/>